<comment type="caution">
    <text evidence="1">The sequence shown here is derived from an EMBL/GenBank/DDBJ whole genome shotgun (WGS) entry which is preliminary data.</text>
</comment>
<reference evidence="1 2" key="1">
    <citation type="submission" date="2021-06" db="EMBL/GenBank/DDBJ databases">
        <authorList>
            <person name="Kallberg Y."/>
            <person name="Tangrot J."/>
            <person name="Rosling A."/>
        </authorList>
    </citation>
    <scope>NUCLEOTIDE SEQUENCE [LARGE SCALE GENOMIC DNA]</scope>
    <source>
        <strain evidence="1 2">120-4 pot B 10/14</strain>
    </source>
</reference>
<dbReference type="Proteomes" id="UP000789901">
    <property type="component" value="Unassembled WGS sequence"/>
</dbReference>
<feature type="non-terminal residue" evidence="1">
    <location>
        <position position="1"/>
    </location>
</feature>
<protein>
    <submittedName>
        <fullName evidence="1">13751_t:CDS:1</fullName>
    </submittedName>
</protein>
<dbReference type="EMBL" id="CAJVQB010123345">
    <property type="protein sequence ID" value="CAG8853379.1"/>
    <property type="molecule type" value="Genomic_DNA"/>
</dbReference>
<evidence type="ECO:0000313" key="2">
    <source>
        <dbReference type="Proteomes" id="UP000789901"/>
    </source>
</evidence>
<sequence length="59" mass="6580">SMIKVSGVAMKPLKVNYLNLSSSLLIQYRALLVKNFSLAETVGNRIGFVILDKLLEELK</sequence>
<feature type="non-terminal residue" evidence="1">
    <location>
        <position position="59"/>
    </location>
</feature>
<evidence type="ECO:0000313" key="1">
    <source>
        <dbReference type="EMBL" id="CAG8853379.1"/>
    </source>
</evidence>
<proteinExistence type="predicted"/>
<keyword evidence="2" id="KW-1185">Reference proteome</keyword>
<gene>
    <name evidence="1" type="ORF">GMARGA_LOCUS42200</name>
</gene>
<accession>A0ABN7XHC0</accession>
<organism evidence="1 2">
    <name type="scientific">Gigaspora margarita</name>
    <dbReference type="NCBI Taxonomy" id="4874"/>
    <lineage>
        <taxon>Eukaryota</taxon>
        <taxon>Fungi</taxon>
        <taxon>Fungi incertae sedis</taxon>
        <taxon>Mucoromycota</taxon>
        <taxon>Glomeromycotina</taxon>
        <taxon>Glomeromycetes</taxon>
        <taxon>Diversisporales</taxon>
        <taxon>Gigasporaceae</taxon>
        <taxon>Gigaspora</taxon>
    </lineage>
</organism>
<name>A0ABN7XHC0_GIGMA</name>